<dbReference type="InterPro" id="IPR051788">
    <property type="entry name" value="MFS_Transporter"/>
</dbReference>
<feature type="transmembrane region" description="Helical" evidence="5">
    <location>
        <begin position="80"/>
        <end position="99"/>
    </location>
</feature>
<dbReference type="PANTHER" id="PTHR23514">
    <property type="entry name" value="BYPASS OF STOP CODON PROTEIN 6"/>
    <property type="match status" value="1"/>
</dbReference>
<dbReference type="InterPro" id="IPR020846">
    <property type="entry name" value="MFS_dom"/>
</dbReference>
<evidence type="ECO:0000256" key="5">
    <source>
        <dbReference type="SAM" id="Phobius"/>
    </source>
</evidence>
<feature type="transmembrane region" description="Helical" evidence="5">
    <location>
        <begin position="300"/>
        <end position="321"/>
    </location>
</feature>
<dbReference type="InterPro" id="IPR011701">
    <property type="entry name" value="MFS"/>
</dbReference>
<dbReference type="SUPFAM" id="SSF103473">
    <property type="entry name" value="MFS general substrate transporter"/>
    <property type="match status" value="1"/>
</dbReference>
<feature type="transmembrane region" description="Helical" evidence="5">
    <location>
        <begin position="137"/>
        <end position="162"/>
    </location>
</feature>
<dbReference type="CDD" id="cd17393">
    <property type="entry name" value="MFS_MosC_like"/>
    <property type="match status" value="1"/>
</dbReference>
<feature type="transmembrane region" description="Helical" evidence="5">
    <location>
        <begin position="168"/>
        <end position="190"/>
    </location>
</feature>
<feature type="transmembrane region" description="Helical" evidence="5">
    <location>
        <begin position="274"/>
        <end position="294"/>
    </location>
</feature>
<feature type="transmembrane region" description="Helical" evidence="5">
    <location>
        <begin position="49"/>
        <end position="68"/>
    </location>
</feature>
<comment type="caution">
    <text evidence="7">The sequence shown here is derived from an EMBL/GenBank/DDBJ whole genome shotgun (WGS) entry which is preliminary data.</text>
</comment>
<name>A0A6A7Y0R9_9HYPH</name>
<feature type="transmembrane region" description="Helical" evidence="5">
    <location>
        <begin position="202"/>
        <end position="223"/>
    </location>
</feature>
<dbReference type="GO" id="GO:0016020">
    <property type="term" value="C:membrane"/>
    <property type="evidence" value="ECO:0007669"/>
    <property type="project" value="UniProtKB-SubCell"/>
</dbReference>
<proteinExistence type="predicted"/>
<evidence type="ECO:0000313" key="8">
    <source>
        <dbReference type="Proteomes" id="UP000332515"/>
    </source>
</evidence>
<keyword evidence="8" id="KW-1185">Reference proteome</keyword>
<dbReference type="GO" id="GO:0022857">
    <property type="term" value="F:transmembrane transporter activity"/>
    <property type="evidence" value="ECO:0007669"/>
    <property type="project" value="InterPro"/>
</dbReference>
<evidence type="ECO:0000256" key="3">
    <source>
        <dbReference type="ARBA" id="ARBA00022989"/>
    </source>
</evidence>
<feature type="transmembrane region" description="Helical" evidence="5">
    <location>
        <begin position="17"/>
        <end position="37"/>
    </location>
</feature>
<organism evidence="7 8">
    <name type="scientific">Segnochrobactrum spirostomi</name>
    <dbReference type="NCBI Taxonomy" id="2608987"/>
    <lineage>
        <taxon>Bacteria</taxon>
        <taxon>Pseudomonadati</taxon>
        <taxon>Pseudomonadota</taxon>
        <taxon>Alphaproteobacteria</taxon>
        <taxon>Hyphomicrobiales</taxon>
        <taxon>Segnochrobactraceae</taxon>
        <taxon>Segnochrobactrum</taxon>
    </lineage>
</organism>
<feature type="transmembrane region" description="Helical" evidence="5">
    <location>
        <begin position="105"/>
        <end position="125"/>
    </location>
</feature>
<keyword evidence="3 5" id="KW-1133">Transmembrane helix</keyword>
<evidence type="ECO:0000259" key="6">
    <source>
        <dbReference type="PROSITE" id="PS50850"/>
    </source>
</evidence>
<reference evidence="7 8" key="1">
    <citation type="submission" date="2019-09" db="EMBL/GenBank/DDBJ databases">
        <title>Segnochrobactrum spirostomi gen. nov., sp. nov., isolated from the ciliate Spirostomum cf. yagiui and description of a novel family, Segnochrobactraceae fam. nov. within the order Rhizobiales of the class Alphaproteobacteria.</title>
        <authorList>
            <person name="Akter S."/>
            <person name="Shazib S.U.A."/>
            <person name="Shin M.K."/>
        </authorList>
    </citation>
    <scope>NUCLEOTIDE SEQUENCE [LARGE SCALE GENOMIC DNA]</scope>
    <source>
        <strain evidence="7 8">Sp-1</strain>
    </source>
</reference>
<dbReference type="Pfam" id="PF07690">
    <property type="entry name" value="MFS_1"/>
    <property type="match status" value="2"/>
</dbReference>
<feature type="transmembrane region" description="Helical" evidence="5">
    <location>
        <begin position="333"/>
        <end position="355"/>
    </location>
</feature>
<evidence type="ECO:0000256" key="4">
    <source>
        <dbReference type="ARBA" id="ARBA00023136"/>
    </source>
</evidence>
<gene>
    <name evidence="7" type="ORF">F0357_04740</name>
</gene>
<dbReference type="Proteomes" id="UP000332515">
    <property type="component" value="Unassembled WGS sequence"/>
</dbReference>
<evidence type="ECO:0000256" key="2">
    <source>
        <dbReference type="ARBA" id="ARBA00022692"/>
    </source>
</evidence>
<dbReference type="InterPro" id="IPR036259">
    <property type="entry name" value="MFS_trans_sf"/>
</dbReference>
<keyword evidence="4 5" id="KW-0472">Membrane</keyword>
<dbReference type="AlphaFoldDB" id="A0A6A7Y0R9"/>
<dbReference type="PROSITE" id="PS50850">
    <property type="entry name" value="MFS"/>
    <property type="match status" value="1"/>
</dbReference>
<feature type="domain" description="Major facilitator superfamily (MFS) profile" evidence="6">
    <location>
        <begin position="15"/>
        <end position="386"/>
    </location>
</feature>
<accession>A0A6A7Y0R9</accession>
<feature type="transmembrane region" description="Helical" evidence="5">
    <location>
        <begin position="243"/>
        <end position="262"/>
    </location>
</feature>
<evidence type="ECO:0000256" key="1">
    <source>
        <dbReference type="ARBA" id="ARBA00004141"/>
    </source>
</evidence>
<comment type="subcellular location">
    <subcellularLocation>
        <location evidence="1">Membrane</location>
        <topology evidence="1">Multi-pass membrane protein</topology>
    </subcellularLocation>
</comment>
<keyword evidence="2 5" id="KW-0812">Transmembrane</keyword>
<dbReference type="PANTHER" id="PTHR23514:SF13">
    <property type="entry name" value="INNER MEMBRANE PROTEIN YBJJ"/>
    <property type="match status" value="1"/>
</dbReference>
<feature type="transmembrane region" description="Helical" evidence="5">
    <location>
        <begin position="361"/>
        <end position="382"/>
    </location>
</feature>
<sequence length="386" mass="38223">MEATVATRTRGGAAERFATRVAFFVIGVTLSSWAPLVPFAKARLGADDATLGLLLLCLGAGAVITMPLSGAMIARFGCRAVVTTAAILLFVTLPLLAFVSSVPVFAIVLLLFGAGSGAIDVAANVNAMMVERASGRALMSGFHGLFSVGGIVGAAGMSALLALGVAPLAAVSGIMVALASLFAASARFLIPSAAQDGGKAPAFAVPHGIVIVLGGLACIAFLAEGAILDWSALFLTTQRGFDPAHAGLGYAAFAAAMTLGRLTGDRIVAALGGVRVLALGGLMAAAGFLVAMLVPFGIATLAGFVLVGLGSSNIVPVIYNVTGRQTAMATSHATAAVTTLGYAGILVGPAMIGFVANATGLAAAFGLLGVLLLVVSASARIARAPT</sequence>
<protein>
    <submittedName>
        <fullName evidence="7">MFS transporter</fullName>
    </submittedName>
</protein>
<dbReference type="Gene3D" id="1.20.1250.20">
    <property type="entry name" value="MFS general substrate transporter like domains"/>
    <property type="match status" value="2"/>
</dbReference>
<dbReference type="EMBL" id="VWNA01000001">
    <property type="protein sequence ID" value="MQT11987.1"/>
    <property type="molecule type" value="Genomic_DNA"/>
</dbReference>
<dbReference type="RefSeq" id="WP_153479316.1">
    <property type="nucleotide sequence ID" value="NZ_VWNA01000001.1"/>
</dbReference>
<evidence type="ECO:0000313" key="7">
    <source>
        <dbReference type="EMBL" id="MQT11987.1"/>
    </source>
</evidence>